<feature type="domain" description="Tudor" evidence="1">
    <location>
        <begin position="215"/>
        <end position="273"/>
    </location>
</feature>
<dbReference type="GO" id="GO:0005737">
    <property type="term" value="C:cytoplasm"/>
    <property type="evidence" value="ECO:0007669"/>
    <property type="project" value="UniProtKB-ARBA"/>
</dbReference>
<proteinExistence type="predicted"/>
<dbReference type="Gene3D" id="2.30.30.140">
    <property type="match status" value="1"/>
</dbReference>
<dbReference type="FunFam" id="2.30.30.140:FF:000018">
    <property type="entry name" value="Serine/threonine-protein kinase 31"/>
    <property type="match status" value="1"/>
</dbReference>
<dbReference type="InterPro" id="IPR002999">
    <property type="entry name" value="Tudor"/>
</dbReference>
<dbReference type="PANTHER" id="PTHR16442:SF1">
    <property type="entry name" value="RING FINGER PROTEIN 17"/>
    <property type="match status" value="1"/>
</dbReference>
<dbReference type="SMART" id="SM00333">
    <property type="entry name" value="TUDOR"/>
    <property type="match status" value="1"/>
</dbReference>
<organism evidence="2">
    <name type="scientific">Timema poppense</name>
    <name type="common">Walking stick</name>
    <dbReference type="NCBI Taxonomy" id="170557"/>
    <lineage>
        <taxon>Eukaryota</taxon>
        <taxon>Metazoa</taxon>
        <taxon>Ecdysozoa</taxon>
        <taxon>Arthropoda</taxon>
        <taxon>Hexapoda</taxon>
        <taxon>Insecta</taxon>
        <taxon>Pterygota</taxon>
        <taxon>Neoptera</taxon>
        <taxon>Polyneoptera</taxon>
        <taxon>Phasmatodea</taxon>
        <taxon>Timematodea</taxon>
        <taxon>Timematoidea</taxon>
        <taxon>Timematidae</taxon>
        <taxon>Timema</taxon>
    </lineage>
</organism>
<dbReference type="PANTHER" id="PTHR16442">
    <property type="entry name" value="RING FINGER PROTEIN 17"/>
    <property type="match status" value="1"/>
</dbReference>
<accession>A0A7R9CVQ8</accession>
<sequence>MSHIPIQSTKCFVQCIVPLTEDGNWPVDTLDTVHMNCVEKLCYVTVKKSLEGGYILTSLIGPNKINIFQLMVESALCEYRPVELAPEALAIGEPYQEEDDDDDEDDVILEEMKDLQPQKLEDWFELCTAEETKQHESEKKMAKSAVTKKRLEYVIFEPPELDSYSGEVTAIMAPNEVVIHLHKTETPELREMLEVFESLTLELQQEASDQPLLKDPYIGQPCCACYAEDNLWYRAVVLLVEGEQVKVSYIDYGNTEVLPIGSLHELKPSWVELPIQGLQCKLWGVAIPEDYDKDILYPRLIQCLFQPPLTINVKVCYPCHSYTESTMTHVLSNLFLSTSVKIPHSLLQHKALSTMMSRAHCFSPKNLPGKDQSHLTYGK</sequence>
<evidence type="ECO:0000259" key="1">
    <source>
        <dbReference type="PROSITE" id="PS50304"/>
    </source>
</evidence>
<dbReference type="AlphaFoldDB" id="A0A7R9CVQ8"/>
<dbReference type="SUPFAM" id="SSF63748">
    <property type="entry name" value="Tudor/PWWP/MBT"/>
    <property type="match status" value="1"/>
</dbReference>
<dbReference type="Gene3D" id="2.40.50.90">
    <property type="match status" value="2"/>
</dbReference>
<dbReference type="InterPro" id="IPR035437">
    <property type="entry name" value="SNase_OB-fold_sf"/>
</dbReference>
<name>A0A7R9CVQ8_TIMPO</name>
<evidence type="ECO:0000313" key="2">
    <source>
        <dbReference type="EMBL" id="CAD7403386.1"/>
    </source>
</evidence>
<gene>
    <name evidence="2" type="ORF">TPSB3V08_LOCUS4020</name>
</gene>
<dbReference type="Pfam" id="PF00567">
    <property type="entry name" value="TUDOR"/>
    <property type="match status" value="1"/>
</dbReference>
<protein>
    <recommendedName>
        <fullName evidence="1">Tudor domain-containing protein</fullName>
    </recommendedName>
</protein>
<dbReference type="PROSITE" id="PS50304">
    <property type="entry name" value="TUDOR"/>
    <property type="match status" value="1"/>
</dbReference>
<reference evidence="2" key="1">
    <citation type="submission" date="2020-11" db="EMBL/GenBank/DDBJ databases">
        <authorList>
            <person name="Tran Van P."/>
        </authorList>
    </citation>
    <scope>NUCLEOTIDE SEQUENCE</scope>
</reference>
<dbReference type="EMBL" id="OD001850">
    <property type="protein sequence ID" value="CAD7403386.1"/>
    <property type="molecule type" value="Genomic_DNA"/>
</dbReference>